<dbReference type="PRINTS" id="PR00445">
    <property type="entry name" value="HUPFHYPC"/>
</dbReference>
<gene>
    <name evidence="2" type="primary">hypC</name>
    <name evidence="2" type="ORF">VPK24_03610</name>
</gene>
<reference evidence="3" key="1">
    <citation type="journal article" date="2024" name="Algal Res.">
        <title>Biochemical, toxicological and genomic investigation of a high-biomass producing Limnothrix strain isolated from Italian shallow drinking water reservoir.</title>
        <authorList>
            <person name="Simonazzi M."/>
            <person name="Shishido T.K."/>
            <person name="Delbaje E."/>
            <person name="Wahlsten M."/>
            <person name="Fewer D.P."/>
            <person name="Sivonen K."/>
            <person name="Pezzolesi L."/>
            <person name="Pistocchi R."/>
        </authorList>
    </citation>
    <scope>NUCLEOTIDE SEQUENCE [LARGE SCALE GENOMIC DNA]</scope>
    <source>
        <strain evidence="3">LRLZ20PSL1</strain>
    </source>
</reference>
<evidence type="ECO:0000313" key="3">
    <source>
        <dbReference type="Proteomes" id="UP001604335"/>
    </source>
</evidence>
<proteinExistence type="inferred from homology"/>
<dbReference type="Proteomes" id="UP001604335">
    <property type="component" value="Unassembled WGS sequence"/>
</dbReference>
<dbReference type="Pfam" id="PF01455">
    <property type="entry name" value="HupF_HypC"/>
    <property type="match status" value="1"/>
</dbReference>
<dbReference type="InterPro" id="IPR001109">
    <property type="entry name" value="Hydrogenase_HupF/HypC"/>
</dbReference>
<protein>
    <submittedName>
        <fullName evidence="2">HypC/HybG/HupF family hydrogenase formation chaperone</fullName>
    </submittedName>
</protein>
<dbReference type="PROSITE" id="PS01097">
    <property type="entry name" value="HUPF_HYPC"/>
    <property type="match status" value="1"/>
</dbReference>
<dbReference type="RefSeq" id="WP_393010794.1">
    <property type="nucleotide sequence ID" value="NZ_JAZAQF010000021.1"/>
</dbReference>
<dbReference type="NCBIfam" id="TIGR00074">
    <property type="entry name" value="hypC_hupF"/>
    <property type="match status" value="1"/>
</dbReference>
<sequence length="81" mass="8699">MCLAVPGQVVAIVSGDQQLATVDLSGVRRSVSLACLVTPDRPIEQWVGRWVVVHAGFALEELDVAAATETLTWIDRLTTPV</sequence>
<dbReference type="EMBL" id="JAZAQF010000021">
    <property type="protein sequence ID" value="MFG3816712.1"/>
    <property type="molecule type" value="Genomic_DNA"/>
</dbReference>
<dbReference type="Gene3D" id="2.30.30.140">
    <property type="match status" value="1"/>
</dbReference>
<evidence type="ECO:0000313" key="2">
    <source>
        <dbReference type="EMBL" id="MFG3816712.1"/>
    </source>
</evidence>
<comment type="similarity">
    <text evidence="1">Belongs to the HupF/HypC family.</text>
</comment>
<keyword evidence="3" id="KW-1185">Reference proteome</keyword>
<evidence type="ECO:0000256" key="1">
    <source>
        <dbReference type="ARBA" id="ARBA00006018"/>
    </source>
</evidence>
<dbReference type="InterPro" id="IPR019812">
    <property type="entry name" value="Hydgase_assmbl_chp_CS"/>
</dbReference>
<name>A0ABW7C6E8_9CYAN</name>
<dbReference type="SUPFAM" id="SSF159127">
    <property type="entry name" value="HupF/HypC-like"/>
    <property type="match status" value="1"/>
</dbReference>
<organism evidence="2 3">
    <name type="scientific">Limnothrix redekei LRLZ20PSL1</name>
    <dbReference type="NCBI Taxonomy" id="3112953"/>
    <lineage>
        <taxon>Bacteria</taxon>
        <taxon>Bacillati</taxon>
        <taxon>Cyanobacteriota</taxon>
        <taxon>Cyanophyceae</taxon>
        <taxon>Pseudanabaenales</taxon>
        <taxon>Pseudanabaenaceae</taxon>
        <taxon>Limnothrix</taxon>
    </lineage>
</organism>
<accession>A0ABW7C6E8</accession>
<comment type="caution">
    <text evidence="2">The sequence shown here is derived from an EMBL/GenBank/DDBJ whole genome shotgun (WGS) entry which is preliminary data.</text>
</comment>
<dbReference type="PANTHER" id="PTHR35177">
    <property type="entry name" value="HYDROGENASE MATURATION FACTOR HYBG"/>
    <property type="match status" value="1"/>
</dbReference>
<dbReference type="PANTHER" id="PTHR35177:SF2">
    <property type="entry name" value="HYDROGENASE MATURATION FACTOR HYBG"/>
    <property type="match status" value="1"/>
</dbReference>